<accession>A0ABY5P2K4</accession>
<name>A0ABY5P2K4_9ENTE</name>
<proteinExistence type="predicted"/>
<dbReference type="PANTHER" id="PTHR37316:SF3">
    <property type="entry name" value="TEICHOIC ACID GLYCEROL-PHOSPHATE TRANSFERASE"/>
    <property type="match status" value="1"/>
</dbReference>
<dbReference type="Gene3D" id="3.40.50.12580">
    <property type="match status" value="1"/>
</dbReference>
<reference evidence="1" key="2">
    <citation type="submission" date="2022-08" db="EMBL/GenBank/DDBJ databases">
        <authorList>
            <person name="Poehlein A."/>
            <person name="Guzman J."/>
            <person name="Daniel R."/>
            <person name="Vilcinskas A."/>
        </authorList>
    </citation>
    <scope>NUCLEOTIDE SEQUENCE</scope>
    <source>
        <strain evidence="1">G314FT</strain>
    </source>
</reference>
<dbReference type="InterPro" id="IPR051612">
    <property type="entry name" value="Teichoic_Acid_Biosynth"/>
</dbReference>
<reference evidence="1" key="1">
    <citation type="submission" date="2022-08" db="EMBL/GenBank/DDBJ databases">
        <title>Genome sequence of Vagococcus luciliae DSM 112651.</title>
        <authorList>
            <person name="Juan G."/>
            <person name="Anja P."/>
            <person name="Rolf D."/>
            <person name="Kampfer P."/>
            <person name="Vilcinskas A."/>
        </authorList>
    </citation>
    <scope>NUCLEOTIDE SEQUENCE</scope>
    <source>
        <strain evidence="1">G314FT</strain>
    </source>
</reference>
<dbReference type="SUPFAM" id="SSF53756">
    <property type="entry name" value="UDP-Glycosyltransferase/glycogen phosphorylase"/>
    <property type="match status" value="1"/>
</dbReference>
<organism evidence="1 2">
    <name type="scientific">Vagococcus luciliae</name>
    <dbReference type="NCBI Taxonomy" id="2920380"/>
    <lineage>
        <taxon>Bacteria</taxon>
        <taxon>Bacillati</taxon>
        <taxon>Bacillota</taxon>
        <taxon>Bacilli</taxon>
        <taxon>Lactobacillales</taxon>
        <taxon>Enterococcaceae</taxon>
        <taxon>Vagococcus</taxon>
    </lineage>
</organism>
<keyword evidence="2" id="KW-1185">Reference proteome</keyword>
<dbReference type="Proteomes" id="UP001058273">
    <property type="component" value="Chromosome"/>
</dbReference>
<protein>
    <recommendedName>
        <fullName evidence="3">Teichoic acid biosynthesis protein</fullName>
    </recommendedName>
</protein>
<dbReference type="RefSeq" id="WP_257701319.1">
    <property type="nucleotide sequence ID" value="NZ_CP102451.1"/>
</dbReference>
<dbReference type="PANTHER" id="PTHR37316">
    <property type="entry name" value="TEICHOIC ACID GLYCEROL-PHOSPHATE PRIMASE"/>
    <property type="match status" value="1"/>
</dbReference>
<dbReference type="Pfam" id="PF04464">
    <property type="entry name" value="Glyphos_transf"/>
    <property type="match status" value="1"/>
</dbReference>
<dbReference type="EMBL" id="CP102451">
    <property type="protein sequence ID" value="UUV99876.1"/>
    <property type="molecule type" value="Genomic_DNA"/>
</dbReference>
<sequence length="645" mass="76907">MEVLIKNNGFHISNCPNDYVNVEFKQNRMKYMEHEGIIVIPFTDIYELTSGKASILKIIDDEGNELIDLSELVLQENENLYDSFKDTVISLYPSKQKYMRILVGELPISHRFIRSNPQIYSVNQIDEGIVEVAVELRTLVSPVISGDLFFTFRGTINRWCIASNRAEFILKEDLEYVSRLYFHITPEISIHFKEFEGYSNYFNNIIDLSVMFQTQINYLFARRHRVGNENSQEFYFLQEYKENLTGMKFYQTLNEMSSIIVESIPYASREGFNLEAKTHKSEKLTALFCEYPEKAQDTAFNQFKFMVDNHSDQFDCFYIIDKHSPDLVNLTDYPDNVVYYKSMKHFEKFMDADMIFHSHSSMYAEPTKMLKFQNKLDNTFKVFLQHGILGVRDLSFMYAKKEKEFTNLFICSSDREKKIIKNDYFYSEDEIALTGLSRFDELFAKYEVWKSISKDYKQLLIFPSWRKGQNRLSDEKFMETEFYQEFQSLLNDEEFIELLKRYNIKAKFLLHPNFNQYRHLFTSEYIDTSYDNYILQNELVENDYLLTDYSSAALDFALLRKSIVYYQFDTKLVEAKKDAKLGRFLPGDIVRNRKRMIKKLDKAFQREHMLKKHERKLKKLYKYQDTNARKRILDASLNLYHQLNK</sequence>
<dbReference type="InterPro" id="IPR043148">
    <property type="entry name" value="TagF_C"/>
</dbReference>
<evidence type="ECO:0000313" key="1">
    <source>
        <dbReference type="EMBL" id="UUV99876.1"/>
    </source>
</evidence>
<gene>
    <name evidence="1" type="ORF">G314FT_20450</name>
</gene>
<dbReference type="InterPro" id="IPR007554">
    <property type="entry name" value="Glycerophosphate_synth"/>
</dbReference>
<evidence type="ECO:0000313" key="2">
    <source>
        <dbReference type="Proteomes" id="UP001058273"/>
    </source>
</evidence>
<evidence type="ECO:0008006" key="3">
    <source>
        <dbReference type="Google" id="ProtNLM"/>
    </source>
</evidence>